<sequence length="87" mass="10003">MLKMEKHAATKKEISCIVAHLFQSLELPCKECSEDTEAIVIKGETYNGKKATMYIKEEGVFYLEGDKEIEEELQAIRGGRCIYDRNR</sequence>
<dbReference type="Proteomes" id="UP000005984">
    <property type="component" value="Unassembled WGS sequence"/>
</dbReference>
<dbReference type="HOGENOM" id="CLU_2476576_0_0_9"/>
<protein>
    <submittedName>
        <fullName evidence="1">Uncharacterized protein</fullName>
    </submittedName>
</protein>
<accession>C2BG11</accession>
<name>C2BG11_9FIRM</name>
<proteinExistence type="predicted"/>
<keyword evidence="2" id="KW-1185">Reference proteome</keyword>
<organism evidence="1 2">
    <name type="scientific">Anaerococcus lactolyticus ATCC 51172</name>
    <dbReference type="NCBI Taxonomy" id="525254"/>
    <lineage>
        <taxon>Bacteria</taxon>
        <taxon>Bacillati</taxon>
        <taxon>Bacillota</taxon>
        <taxon>Tissierellia</taxon>
        <taxon>Tissierellales</taxon>
        <taxon>Peptoniphilaceae</taxon>
        <taxon>Anaerococcus</taxon>
    </lineage>
</organism>
<dbReference type="STRING" id="525254.HMPREF0072_1281"/>
<dbReference type="AlphaFoldDB" id="C2BG11"/>
<reference evidence="1 2" key="1">
    <citation type="submission" date="2008-10" db="EMBL/GenBank/DDBJ databases">
        <authorList>
            <person name="Qin X."/>
            <person name="Bachman B."/>
            <person name="Battles P."/>
            <person name="Bell A."/>
            <person name="Bess C."/>
            <person name="Bickham C."/>
            <person name="Chaboub L."/>
            <person name="Chen D."/>
            <person name="Coyle M."/>
            <person name="Deiros D.R."/>
            <person name="Dinh H."/>
            <person name="Forbes L."/>
            <person name="Fowler G."/>
            <person name="Francisco L."/>
            <person name="Fu Q."/>
            <person name="Gubbala S."/>
            <person name="Hale W."/>
            <person name="Han Y."/>
            <person name="Hemphill L."/>
            <person name="Highlander S.K."/>
            <person name="Hirani K."/>
            <person name="Hogues M."/>
            <person name="Jackson L."/>
            <person name="Jakkamsetti A."/>
            <person name="Javaid M."/>
            <person name="Jiang H."/>
            <person name="Korchina V."/>
            <person name="Kovar C."/>
            <person name="Lara F."/>
            <person name="Lee S."/>
            <person name="Mata R."/>
            <person name="Mathew T."/>
            <person name="Moen C."/>
            <person name="Morales K."/>
            <person name="Munidasa M."/>
            <person name="Nazareth L."/>
            <person name="Ngo R."/>
            <person name="Nguyen L."/>
            <person name="Okwuonu G."/>
            <person name="Ongeri F."/>
            <person name="Patil S."/>
            <person name="Petrosino J."/>
            <person name="Pham C."/>
            <person name="Pham P."/>
            <person name="Pu L.-L."/>
            <person name="Puazo M."/>
            <person name="Raj R."/>
            <person name="Reid J."/>
            <person name="Rouhana J."/>
            <person name="Saada N."/>
            <person name="Shang Y."/>
            <person name="Simmons D."/>
            <person name="Thornton R."/>
            <person name="Warren J."/>
            <person name="Weissenberger G."/>
            <person name="Zhang J."/>
            <person name="Zhang L."/>
            <person name="Zhou C."/>
            <person name="Zhu D."/>
            <person name="Muzny D."/>
            <person name="Worley K."/>
            <person name="Gibbs R."/>
        </authorList>
    </citation>
    <scope>NUCLEOTIDE SEQUENCE [LARGE SCALE GENOMIC DNA]</scope>
    <source>
        <strain evidence="1 2">ATCC 51172</strain>
    </source>
</reference>
<comment type="caution">
    <text evidence="1">The sequence shown here is derived from an EMBL/GenBank/DDBJ whole genome shotgun (WGS) entry which is preliminary data.</text>
</comment>
<gene>
    <name evidence="1" type="ORF">HMPREF0072_1281</name>
</gene>
<evidence type="ECO:0000313" key="2">
    <source>
        <dbReference type="Proteomes" id="UP000005984"/>
    </source>
</evidence>
<dbReference type="eggNOG" id="ENOG5032VK3">
    <property type="taxonomic scope" value="Bacteria"/>
</dbReference>
<dbReference type="EMBL" id="ABYO01000214">
    <property type="protein sequence ID" value="EEI86126.1"/>
    <property type="molecule type" value="Genomic_DNA"/>
</dbReference>
<evidence type="ECO:0000313" key="1">
    <source>
        <dbReference type="EMBL" id="EEI86126.1"/>
    </source>
</evidence>